<sequence>MYPQHYIEFLAHFHGTRDYFECHEVLEHHWKETEPGYRDSVWVLLIQFAVSLYHLRRGNRKGASILINKTIQKLSKNKENLLELGIDYHRFENLVISTKTGIDSGDLYKSENIPVNDTNLLKEVKQLCKEWGVSYGDSSNLLKKDIIDKHKRRRV</sequence>
<dbReference type="SUPFAM" id="SSF140663">
    <property type="entry name" value="TTHA0068-like"/>
    <property type="match status" value="1"/>
</dbReference>
<dbReference type="PANTHER" id="PTHR34796">
    <property type="entry name" value="EXPRESSED PROTEIN"/>
    <property type="match status" value="1"/>
</dbReference>
<dbReference type="InterPro" id="IPR005500">
    <property type="entry name" value="DUF309"/>
</dbReference>
<comment type="caution">
    <text evidence="1">The sequence shown here is derived from an EMBL/GenBank/DDBJ whole genome shotgun (WGS) entry which is preliminary data.</text>
</comment>
<organism evidence="1 2">
    <name type="scientific">Halobacillus seohaensis</name>
    <dbReference type="NCBI Taxonomy" id="447421"/>
    <lineage>
        <taxon>Bacteria</taxon>
        <taxon>Bacillati</taxon>
        <taxon>Bacillota</taxon>
        <taxon>Bacilli</taxon>
        <taxon>Bacillales</taxon>
        <taxon>Bacillaceae</taxon>
        <taxon>Halobacillus</taxon>
    </lineage>
</organism>
<dbReference type="Proteomes" id="UP001596410">
    <property type="component" value="Unassembled WGS sequence"/>
</dbReference>
<name>A0ABW2EHP9_9BACI</name>
<proteinExistence type="predicted"/>
<gene>
    <name evidence="1" type="ORF">ACFQIC_01285</name>
</gene>
<evidence type="ECO:0000313" key="2">
    <source>
        <dbReference type="Proteomes" id="UP001596410"/>
    </source>
</evidence>
<keyword evidence="2" id="KW-1185">Reference proteome</keyword>
<dbReference type="InterPro" id="IPR023203">
    <property type="entry name" value="TTHA0068_sf"/>
</dbReference>
<dbReference type="PANTHER" id="PTHR34796:SF1">
    <property type="entry name" value="EXPRESSED PROTEIN"/>
    <property type="match status" value="1"/>
</dbReference>
<protein>
    <submittedName>
        <fullName evidence="1">DUF309 domain-containing protein</fullName>
    </submittedName>
</protein>
<evidence type="ECO:0000313" key="1">
    <source>
        <dbReference type="EMBL" id="MFC7060504.1"/>
    </source>
</evidence>
<reference evidence="2" key="1">
    <citation type="journal article" date="2019" name="Int. J. Syst. Evol. Microbiol.">
        <title>The Global Catalogue of Microorganisms (GCM) 10K type strain sequencing project: providing services to taxonomists for standard genome sequencing and annotation.</title>
        <authorList>
            <consortium name="The Broad Institute Genomics Platform"/>
            <consortium name="The Broad Institute Genome Sequencing Center for Infectious Disease"/>
            <person name="Wu L."/>
            <person name="Ma J."/>
        </authorList>
    </citation>
    <scope>NUCLEOTIDE SEQUENCE [LARGE SCALE GENOMIC DNA]</scope>
    <source>
        <strain evidence="2">CGMCC 4.1621</strain>
    </source>
</reference>
<dbReference type="Pfam" id="PF03745">
    <property type="entry name" value="DUF309"/>
    <property type="match status" value="1"/>
</dbReference>
<dbReference type="EMBL" id="JBHSZV010000004">
    <property type="protein sequence ID" value="MFC7060504.1"/>
    <property type="molecule type" value="Genomic_DNA"/>
</dbReference>
<dbReference type="RefSeq" id="WP_204706504.1">
    <property type="nucleotide sequence ID" value="NZ_JBHSZV010000004.1"/>
</dbReference>
<dbReference type="Gene3D" id="1.10.3450.10">
    <property type="entry name" value="TTHA0068-like"/>
    <property type="match status" value="1"/>
</dbReference>
<accession>A0ABW2EHP9</accession>